<sequence length="219" mass="22957">MTTIGLLTIGHAPRTDVTPDILAQLPDEVDVVEAGALDPFDSAAEVRGALGPHEGQPVFVTRLRDGSSVTVPQEPVFDLLQERVYELAEDATMIGVLCTGDFPPFDADVPVLEPSELLHAWATSIVDGGTIGVLTPKPEQITQATEKWADFEVVTAAGSPYTGADEVAAAATEIGTGTDLVVMDCIGYTPAMKAAVRERTGTGVLLSRSVLAKTTAEVL</sequence>
<dbReference type="Proteomes" id="UP001596099">
    <property type="component" value="Unassembled WGS sequence"/>
</dbReference>
<protein>
    <submittedName>
        <fullName evidence="1">AroM family protein</fullName>
    </submittedName>
</protein>
<accession>A0ABD5RRD8</accession>
<dbReference type="InterPro" id="IPR010843">
    <property type="entry name" value="Uncharacterised_AroM"/>
</dbReference>
<dbReference type="Pfam" id="PF07302">
    <property type="entry name" value="AroM"/>
    <property type="match status" value="1"/>
</dbReference>
<reference evidence="1 2" key="1">
    <citation type="journal article" date="2019" name="Int. J. Syst. Evol. Microbiol.">
        <title>The Global Catalogue of Microorganisms (GCM) 10K type strain sequencing project: providing services to taxonomists for standard genome sequencing and annotation.</title>
        <authorList>
            <consortium name="The Broad Institute Genomics Platform"/>
            <consortium name="The Broad Institute Genome Sequencing Center for Infectious Disease"/>
            <person name="Wu L."/>
            <person name="Ma J."/>
        </authorList>
    </citation>
    <scope>NUCLEOTIDE SEQUENCE [LARGE SCALE GENOMIC DNA]</scope>
    <source>
        <strain evidence="1 2">CGMCC 1.12543</strain>
    </source>
</reference>
<evidence type="ECO:0000313" key="2">
    <source>
        <dbReference type="Proteomes" id="UP001596099"/>
    </source>
</evidence>
<dbReference type="RefSeq" id="WP_247416975.1">
    <property type="nucleotide sequence ID" value="NZ_JALLGW010000001.1"/>
</dbReference>
<dbReference type="AlphaFoldDB" id="A0ABD5RRD8"/>
<keyword evidence="2" id="KW-1185">Reference proteome</keyword>
<gene>
    <name evidence="1" type="ORF">ACFPYI_16690</name>
</gene>
<proteinExistence type="predicted"/>
<comment type="caution">
    <text evidence="1">The sequence shown here is derived from an EMBL/GenBank/DDBJ whole genome shotgun (WGS) entry which is preliminary data.</text>
</comment>
<evidence type="ECO:0000313" key="1">
    <source>
        <dbReference type="EMBL" id="MFC5972973.1"/>
    </source>
</evidence>
<name>A0ABD5RRD8_9EURY</name>
<dbReference type="EMBL" id="JBHSQH010000001">
    <property type="protein sequence ID" value="MFC5972973.1"/>
    <property type="molecule type" value="Genomic_DNA"/>
</dbReference>
<organism evidence="1 2">
    <name type="scientific">Halomarina salina</name>
    <dbReference type="NCBI Taxonomy" id="1872699"/>
    <lineage>
        <taxon>Archaea</taxon>
        <taxon>Methanobacteriati</taxon>
        <taxon>Methanobacteriota</taxon>
        <taxon>Stenosarchaea group</taxon>
        <taxon>Halobacteria</taxon>
        <taxon>Halobacteriales</taxon>
        <taxon>Natronomonadaceae</taxon>
        <taxon>Halomarina</taxon>
    </lineage>
</organism>